<dbReference type="EMBL" id="QLTK01000029">
    <property type="protein sequence ID" value="RAS21397.1"/>
    <property type="molecule type" value="Genomic_DNA"/>
</dbReference>
<sequence>MSMRFSVLIITAVILLSACSGMTHDSHSRAEIAPQTPDSASSPDRAMPYQEAAGGNRTLMIDRFVQRLAAVADAGALFDVSATMHVLGIGYRAKTSDTVPLPGECRTYSDPKQETRTTVTADERGWYRNTTFGDGKWTTAQALAVSPPSIRYTVDHTIRCTDQYLIQDGTEARLQLTSLPAYACITESDVYHALPAAHPTGGGIGIPVMTSLVGYSGRTNDDIGTRLTFTFYSNSPCAVQAELQQSQKDGFRFQRALYDHELCVAEEQHDYCVAHGGPSISPADLEGISAYVDAHCPTINAMYLKEPRSGQVPPRVSLQRFRANPCGF</sequence>
<evidence type="ECO:0000313" key="4">
    <source>
        <dbReference type="Proteomes" id="UP000248918"/>
    </source>
</evidence>
<protein>
    <recommendedName>
        <fullName evidence="5">Lipoprotein</fullName>
    </recommendedName>
</protein>
<dbReference type="AlphaFoldDB" id="A0A329BHR5"/>
<evidence type="ECO:0000256" key="2">
    <source>
        <dbReference type="SAM" id="SignalP"/>
    </source>
</evidence>
<dbReference type="PROSITE" id="PS51257">
    <property type="entry name" value="PROKAR_LIPOPROTEIN"/>
    <property type="match status" value="1"/>
</dbReference>
<feature type="signal peptide" evidence="2">
    <location>
        <begin position="1"/>
        <end position="23"/>
    </location>
</feature>
<reference evidence="3 4" key="1">
    <citation type="submission" date="2018-06" db="EMBL/GenBank/DDBJ databases">
        <title>Genomic Encyclopedia of Type Strains, Phase III (KMG-III): the genomes of soil and plant-associated and newly described type strains.</title>
        <authorList>
            <person name="Whitman W."/>
        </authorList>
    </citation>
    <scope>NUCLEOTIDE SEQUENCE [LARGE SCALE GENOMIC DNA]</scope>
    <source>
        <strain evidence="3 4">LMG 23644</strain>
    </source>
</reference>
<keyword evidence="2" id="KW-0732">Signal</keyword>
<accession>A0A329BHR5</accession>
<feature type="region of interest" description="Disordered" evidence="1">
    <location>
        <begin position="26"/>
        <end position="49"/>
    </location>
</feature>
<proteinExistence type="predicted"/>
<organism evidence="3 4">
    <name type="scientific">Paraburkholderia bryophila</name>
    <dbReference type="NCBI Taxonomy" id="420952"/>
    <lineage>
        <taxon>Bacteria</taxon>
        <taxon>Pseudomonadati</taxon>
        <taxon>Pseudomonadota</taxon>
        <taxon>Betaproteobacteria</taxon>
        <taxon>Burkholderiales</taxon>
        <taxon>Burkholderiaceae</taxon>
        <taxon>Paraburkholderia</taxon>
    </lineage>
</organism>
<feature type="chain" id="PRO_5016416128" description="Lipoprotein" evidence="2">
    <location>
        <begin position="24"/>
        <end position="328"/>
    </location>
</feature>
<evidence type="ECO:0000256" key="1">
    <source>
        <dbReference type="SAM" id="MobiDB-lite"/>
    </source>
</evidence>
<evidence type="ECO:0008006" key="5">
    <source>
        <dbReference type="Google" id="ProtNLM"/>
    </source>
</evidence>
<dbReference type="Proteomes" id="UP000248918">
    <property type="component" value="Unassembled WGS sequence"/>
</dbReference>
<comment type="caution">
    <text evidence="3">The sequence shown here is derived from an EMBL/GenBank/DDBJ whole genome shotgun (WGS) entry which is preliminary data.</text>
</comment>
<name>A0A329BHR5_9BURK</name>
<evidence type="ECO:0000313" key="3">
    <source>
        <dbReference type="EMBL" id="RAS21397.1"/>
    </source>
</evidence>
<gene>
    <name evidence="3" type="ORF">BX591_12985</name>
</gene>